<dbReference type="EMBL" id="KZ506030">
    <property type="protein sequence ID" value="PKU42138.1"/>
    <property type="molecule type" value="Genomic_DNA"/>
</dbReference>
<dbReference type="AlphaFoldDB" id="A0A2I0U7V8"/>
<gene>
    <name evidence="1" type="ORF">llap_7573</name>
</gene>
<dbReference type="Proteomes" id="UP000233556">
    <property type="component" value="Unassembled WGS sequence"/>
</dbReference>
<proteinExistence type="predicted"/>
<reference evidence="2" key="2">
    <citation type="submission" date="2017-12" db="EMBL/GenBank/DDBJ databases">
        <title>Genome sequence of the Bar-tailed Godwit (Limosa lapponica baueri).</title>
        <authorList>
            <person name="Lima N.C.B."/>
            <person name="Parody-Merino A.M."/>
            <person name="Battley P.F."/>
            <person name="Fidler A.E."/>
            <person name="Prosdocimi F."/>
        </authorList>
    </citation>
    <scope>NUCLEOTIDE SEQUENCE [LARGE SCALE GENOMIC DNA]</scope>
</reference>
<organism evidence="1 2">
    <name type="scientific">Limosa lapponica baueri</name>
    <dbReference type="NCBI Taxonomy" id="1758121"/>
    <lineage>
        <taxon>Eukaryota</taxon>
        <taxon>Metazoa</taxon>
        <taxon>Chordata</taxon>
        <taxon>Craniata</taxon>
        <taxon>Vertebrata</taxon>
        <taxon>Euteleostomi</taxon>
        <taxon>Archelosauria</taxon>
        <taxon>Archosauria</taxon>
        <taxon>Dinosauria</taxon>
        <taxon>Saurischia</taxon>
        <taxon>Theropoda</taxon>
        <taxon>Coelurosauria</taxon>
        <taxon>Aves</taxon>
        <taxon>Neognathae</taxon>
        <taxon>Neoaves</taxon>
        <taxon>Charadriiformes</taxon>
        <taxon>Scolopacidae</taxon>
        <taxon>Limosa</taxon>
    </lineage>
</organism>
<reference evidence="2" key="1">
    <citation type="submission" date="2017-11" db="EMBL/GenBank/DDBJ databases">
        <authorList>
            <person name="Lima N.C."/>
            <person name="Parody-Merino A.M."/>
            <person name="Battley P.F."/>
            <person name="Fidler A.E."/>
            <person name="Prosdocimi F."/>
        </authorList>
    </citation>
    <scope>NUCLEOTIDE SEQUENCE [LARGE SCALE GENOMIC DNA]</scope>
</reference>
<evidence type="ECO:0000313" key="2">
    <source>
        <dbReference type="Proteomes" id="UP000233556"/>
    </source>
</evidence>
<name>A0A2I0U7V8_LIMLA</name>
<sequence length="115" mass="13645">MKWEMWQSGQNQNHPALCFNQLHVSLPDKILVETGEHSERLRVILGRAWKMGQLKQEQNEKPWDMPCHMGVPAGISSLHMSPNWEEWLIHAATQRDVSRLEEWADRNLMKFDKWK</sequence>
<evidence type="ECO:0008006" key="3">
    <source>
        <dbReference type="Google" id="ProtNLM"/>
    </source>
</evidence>
<keyword evidence="2" id="KW-1185">Reference proteome</keyword>
<evidence type="ECO:0000313" key="1">
    <source>
        <dbReference type="EMBL" id="PKU42138.1"/>
    </source>
</evidence>
<accession>A0A2I0U7V8</accession>
<protein>
    <recommendedName>
        <fullName evidence="3">Rna-directed dna polymerase from mobile element jockey-like</fullName>
    </recommendedName>
</protein>